<evidence type="ECO:0000256" key="2">
    <source>
        <dbReference type="ARBA" id="ARBA00010566"/>
    </source>
</evidence>
<evidence type="ECO:0000313" key="7">
    <source>
        <dbReference type="Proteomes" id="UP000637267"/>
    </source>
</evidence>
<dbReference type="Gene3D" id="1.10.580.10">
    <property type="entry name" value="Citrate Synthase, domain 1"/>
    <property type="match status" value="2"/>
</dbReference>
<name>A0ABQ2PAS8_9NEIS</name>
<dbReference type="InterPro" id="IPR016142">
    <property type="entry name" value="Citrate_synth-like_lrg_a-sub"/>
</dbReference>
<dbReference type="RefSeq" id="WP_188704565.1">
    <property type="nucleotide sequence ID" value="NZ_BMLX01000003.1"/>
</dbReference>
<dbReference type="PANTHER" id="PTHR11739">
    <property type="entry name" value="CITRATE SYNTHASE"/>
    <property type="match status" value="1"/>
</dbReference>
<keyword evidence="7" id="KW-1185">Reference proteome</keyword>
<dbReference type="Gene3D" id="1.10.230.10">
    <property type="entry name" value="Cytochrome P450-Terp, domain 2"/>
    <property type="match status" value="1"/>
</dbReference>
<accession>A0ABQ2PAS8</accession>
<reference evidence="7" key="1">
    <citation type="journal article" date="2019" name="Int. J. Syst. Evol. Microbiol.">
        <title>The Global Catalogue of Microorganisms (GCM) 10K type strain sequencing project: providing services to taxonomists for standard genome sequencing and annotation.</title>
        <authorList>
            <consortium name="The Broad Institute Genomics Platform"/>
            <consortium name="The Broad Institute Genome Sequencing Center for Infectious Disease"/>
            <person name="Wu L."/>
            <person name="Ma J."/>
        </authorList>
    </citation>
    <scope>NUCLEOTIDE SEQUENCE [LARGE SCALE GENOMIC DNA]</scope>
    <source>
        <strain evidence="7">CGMCC 1.8859</strain>
    </source>
</reference>
<dbReference type="Pfam" id="PF00285">
    <property type="entry name" value="Citrate_synt"/>
    <property type="match status" value="2"/>
</dbReference>
<evidence type="ECO:0000256" key="4">
    <source>
        <dbReference type="ARBA" id="ARBA00022679"/>
    </source>
</evidence>
<dbReference type="InterPro" id="IPR036969">
    <property type="entry name" value="Citrate_synthase_sf"/>
</dbReference>
<evidence type="ECO:0000256" key="3">
    <source>
        <dbReference type="ARBA" id="ARBA00012972"/>
    </source>
</evidence>
<keyword evidence="4" id="KW-0808">Transferase</keyword>
<dbReference type="Pfam" id="PF12728">
    <property type="entry name" value="HTH_17"/>
    <property type="match status" value="1"/>
</dbReference>
<sequence length="384" mass="41066">MAETPSGLVDAATAARMLGVSLATLYAYVSRGVIRNAGPASDPRARWYIEADIKAWLARKQRQRRPREAARHVLDWGLPVLQTAITRIDQQQLQYRGQDAVTLARHATLEQTAALLWHADDTLDWHGAASYPRLPAGLPPLQRATVALALAPVCATHDAPIAQQQAEAIGLMHTVCHALGGHPGLPFHAALAQGWRRPEHASLLRQALVLCADHELNASTFAVRVAASTGASLAACLQAGLATLSGPRHGGLTQAVGQVINDMLDTPGPDPLGQYLAAGQALPAGLFGHPLYPDGDPRARHLLGLIAPDAAFAHVVAQLRAHLGDHPSLDLALVSLVRSVRLPLDHALRLFAMGRCAGWIAHALEQRATGQLIRPRAEFTRDSE</sequence>
<dbReference type="Proteomes" id="UP000637267">
    <property type="component" value="Unassembled WGS sequence"/>
</dbReference>
<dbReference type="InterPro" id="IPR016143">
    <property type="entry name" value="Citrate_synth-like_sm_a-sub"/>
</dbReference>
<comment type="pathway">
    <text evidence="1">Carbohydrate metabolism; tricarboxylic acid cycle; isocitrate from oxaloacetate: step 1/2.</text>
</comment>
<evidence type="ECO:0000313" key="6">
    <source>
        <dbReference type="EMBL" id="GGP22074.1"/>
    </source>
</evidence>
<comment type="similarity">
    <text evidence="2">Belongs to the citrate synthase family.</text>
</comment>
<dbReference type="SUPFAM" id="SSF48256">
    <property type="entry name" value="Citrate synthase"/>
    <property type="match status" value="1"/>
</dbReference>
<organism evidence="6 7">
    <name type="scientific">Silvimonas iriomotensis</name>
    <dbReference type="NCBI Taxonomy" id="449662"/>
    <lineage>
        <taxon>Bacteria</taxon>
        <taxon>Pseudomonadati</taxon>
        <taxon>Pseudomonadota</taxon>
        <taxon>Betaproteobacteria</taxon>
        <taxon>Neisseriales</taxon>
        <taxon>Chitinibacteraceae</taxon>
        <taxon>Silvimonas</taxon>
    </lineage>
</organism>
<dbReference type="InterPro" id="IPR041657">
    <property type="entry name" value="HTH_17"/>
</dbReference>
<evidence type="ECO:0000256" key="1">
    <source>
        <dbReference type="ARBA" id="ARBA00004751"/>
    </source>
</evidence>
<dbReference type="SUPFAM" id="SSF46955">
    <property type="entry name" value="Putative DNA-binding domain"/>
    <property type="match status" value="1"/>
</dbReference>
<protein>
    <recommendedName>
        <fullName evidence="3">citrate synthase (unknown stereospecificity)</fullName>
        <ecNumber evidence="3">2.3.3.16</ecNumber>
    </recommendedName>
</protein>
<feature type="domain" description="Helix-turn-helix" evidence="5">
    <location>
        <begin position="10"/>
        <end position="60"/>
    </location>
</feature>
<dbReference type="PRINTS" id="PR00143">
    <property type="entry name" value="CITRTSNTHASE"/>
</dbReference>
<evidence type="ECO:0000259" key="5">
    <source>
        <dbReference type="Pfam" id="PF12728"/>
    </source>
</evidence>
<dbReference type="EC" id="2.3.3.16" evidence="3"/>
<dbReference type="CDD" id="cd06102">
    <property type="entry name" value="citrate_synt_like_2"/>
    <property type="match status" value="1"/>
</dbReference>
<comment type="caution">
    <text evidence="6">The sequence shown here is derived from an EMBL/GenBank/DDBJ whole genome shotgun (WGS) entry which is preliminary data.</text>
</comment>
<dbReference type="PANTHER" id="PTHR11739:SF4">
    <property type="entry name" value="CITRATE SYNTHASE, PEROXISOMAL"/>
    <property type="match status" value="1"/>
</dbReference>
<dbReference type="EMBL" id="BMLX01000003">
    <property type="protein sequence ID" value="GGP22074.1"/>
    <property type="molecule type" value="Genomic_DNA"/>
</dbReference>
<dbReference type="InterPro" id="IPR002020">
    <property type="entry name" value="Citrate_synthase"/>
</dbReference>
<gene>
    <name evidence="6" type="ORF">GCM10010970_23420</name>
</gene>
<dbReference type="InterPro" id="IPR009061">
    <property type="entry name" value="DNA-bd_dom_put_sf"/>
</dbReference>
<proteinExistence type="inferred from homology"/>